<evidence type="ECO:0000256" key="1">
    <source>
        <dbReference type="ARBA" id="ARBA00004123"/>
    </source>
</evidence>
<comment type="caution">
    <text evidence="7">The sequence shown here is derived from an EMBL/GenBank/DDBJ whole genome shotgun (WGS) entry which is preliminary data.</text>
</comment>
<dbReference type="EMBL" id="VIIS01000386">
    <property type="protein sequence ID" value="KAF0309621.1"/>
    <property type="molecule type" value="Genomic_DNA"/>
</dbReference>
<name>A0A6A4X5F7_AMPAM</name>
<sequence>MAAQRLESEGTLLATEAPNVLCTRLPGHWRSNKTLPTCFRVVSLDGISDGTEVILRAGNEDNPCAEVRNNRAVMKGQVAKFSDLRFVGRSGRGKQLNVSITLITKPMQVVMIGRAIKVTVDGPRDPRNKSRCDFYPGLGFPNPWLEHRLAGHLPPLAAAWLPGFPGHPAADPRLSEALLHGLNGGLARSPLTCLSSRAPLLTGAPLPPPAGGYGAPGPRSAFHAVARPAAEPGWSPLGALLGAMSAQRLLASSGGRGGSAGGSEGADSPCAASPRSPPTAEVTDGDGSPTKLWRPHVD</sequence>
<evidence type="ECO:0000256" key="5">
    <source>
        <dbReference type="SAM" id="MobiDB-lite"/>
    </source>
</evidence>
<dbReference type="Gene3D" id="2.60.40.720">
    <property type="match status" value="1"/>
</dbReference>
<dbReference type="GO" id="GO:0000978">
    <property type="term" value="F:RNA polymerase II cis-regulatory region sequence-specific DNA binding"/>
    <property type="evidence" value="ECO:0007669"/>
    <property type="project" value="TreeGrafter"/>
</dbReference>
<keyword evidence="4" id="KW-0539">Nucleus</keyword>
<comment type="subcellular location">
    <subcellularLocation>
        <location evidence="1">Nucleus</location>
    </subcellularLocation>
</comment>
<dbReference type="PANTHER" id="PTHR11950">
    <property type="entry name" value="RUNT RELATED"/>
    <property type="match status" value="1"/>
</dbReference>
<gene>
    <name evidence="7" type="primary">run</name>
    <name evidence="7" type="ORF">FJT64_019298</name>
</gene>
<dbReference type="Proteomes" id="UP000440578">
    <property type="component" value="Unassembled WGS sequence"/>
</dbReference>
<dbReference type="InterPro" id="IPR012346">
    <property type="entry name" value="p53/RUNT-type_TF_DNA-bd_sf"/>
</dbReference>
<keyword evidence="3" id="KW-0804">Transcription</keyword>
<dbReference type="OrthoDB" id="10029800at2759"/>
<feature type="domain" description="Runt" evidence="6">
    <location>
        <begin position="1"/>
        <end position="128"/>
    </location>
</feature>
<dbReference type="GO" id="GO:0005634">
    <property type="term" value="C:nucleus"/>
    <property type="evidence" value="ECO:0007669"/>
    <property type="project" value="UniProtKB-SubCell"/>
</dbReference>
<evidence type="ECO:0000313" key="7">
    <source>
        <dbReference type="EMBL" id="KAF0309621.1"/>
    </source>
</evidence>
<proteinExistence type="predicted"/>
<evidence type="ECO:0000313" key="8">
    <source>
        <dbReference type="Proteomes" id="UP000440578"/>
    </source>
</evidence>
<feature type="compositionally biased region" description="Gly residues" evidence="5">
    <location>
        <begin position="254"/>
        <end position="264"/>
    </location>
</feature>
<keyword evidence="2" id="KW-0805">Transcription regulation</keyword>
<keyword evidence="8" id="KW-1185">Reference proteome</keyword>
<feature type="region of interest" description="Disordered" evidence="5">
    <location>
        <begin position="251"/>
        <end position="298"/>
    </location>
</feature>
<protein>
    <submittedName>
        <fullName evidence="7">Segmentation protein Runt</fullName>
    </submittedName>
</protein>
<evidence type="ECO:0000256" key="4">
    <source>
        <dbReference type="ARBA" id="ARBA00023242"/>
    </source>
</evidence>
<evidence type="ECO:0000259" key="6">
    <source>
        <dbReference type="PROSITE" id="PS51062"/>
    </source>
</evidence>
<dbReference type="PRINTS" id="PR00967">
    <property type="entry name" value="ONCOGENEAML1"/>
</dbReference>
<dbReference type="PANTHER" id="PTHR11950:SF31">
    <property type="entry name" value="SEGMENTATION PROTEIN RUNT"/>
    <property type="match status" value="1"/>
</dbReference>
<dbReference type="InterPro" id="IPR013524">
    <property type="entry name" value="Runt_dom"/>
</dbReference>
<dbReference type="InterPro" id="IPR000040">
    <property type="entry name" value="AML1_Runt"/>
</dbReference>
<dbReference type="Pfam" id="PF00853">
    <property type="entry name" value="Runt"/>
    <property type="match status" value="1"/>
</dbReference>
<dbReference type="PROSITE" id="PS51062">
    <property type="entry name" value="RUNT"/>
    <property type="match status" value="1"/>
</dbReference>
<dbReference type="InterPro" id="IPR008967">
    <property type="entry name" value="p53-like_TF_DNA-bd_sf"/>
</dbReference>
<dbReference type="AlphaFoldDB" id="A0A6A4X5F7"/>
<organism evidence="7 8">
    <name type="scientific">Amphibalanus amphitrite</name>
    <name type="common">Striped barnacle</name>
    <name type="synonym">Balanus amphitrite</name>
    <dbReference type="NCBI Taxonomy" id="1232801"/>
    <lineage>
        <taxon>Eukaryota</taxon>
        <taxon>Metazoa</taxon>
        <taxon>Ecdysozoa</taxon>
        <taxon>Arthropoda</taxon>
        <taxon>Crustacea</taxon>
        <taxon>Multicrustacea</taxon>
        <taxon>Cirripedia</taxon>
        <taxon>Thoracica</taxon>
        <taxon>Thoracicalcarea</taxon>
        <taxon>Balanomorpha</taxon>
        <taxon>Balanoidea</taxon>
        <taxon>Balanidae</taxon>
        <taxon>Amphibalaninae</taxon>
        <taxon>Amphibalanus</taxon>
    </lineage>
</organism>
<dbReference type="SUPFAM" id="SSF49417">
    <property type="entry name" value="p53-like transcription factors"/>
    <property type="match status" value="1"/>
</dbReference>
<evidence type="ECO:0000256" key="3">
    <source>
        <dbReference type="ARBA" id="ARBA00023163"/>
    </source>
</evidence>
<dbReference type="GO" id="GO:0000981">
    <property type="term" value="F:DNA-binding transcription factor activity, RNA polymerase II-specific"/>
    <property type="evidence" value="ECO:0007669"/>
    <property type="project" value="TreeGrafter"/>
</dbReference>
<accession>A0A6A4X5F7</accession>
<dbReference type="GO" id="GO:0005524">
    <property type="term" value="F:ATP binding"/>
    <property type="evidence" value="ECO:0007669"/>
    <property type="project" value="InterPro"/>
</dbReference>
<evidence type="ECO:0000256" key="2">
    <source>
        <dbReference type="ARBA" id="ARBA00023015"/>
    </source>
</evidence>
<reference evidence="7 8" key="1">
    <citation type="submission" date="2019-07" db="EMBL/GenBank/DDBJ databases">
        <title>Draft genome assembly of a fouling barnacle, Amphibalanus amphitrite (Darwin, 1854): The first reference genome for Thecostraca.</title>
        <authorList>
            <person name="Kim W."/>
        </authorList>
    </citation>
    <scope>NUCLEOTIDE SEQUENCE [LARGE SCALE GENOMIC DNA]</scope>
    <source>
        <strain evidence="7">SNU_AA5</strain>
        <tissue evidence="7">Soma without cirri and trophi</tissue>
    </source>
</reference>